<dbReference type="Proteomes" id="UP001482520">
    <property type="component" value="Unassembled WGS sequence"/>
</dbReference>
<dbReference type="InterPro" id="IPR007795">
    <property type="entry name" value="T7SS_EccB"/>
</dbReference>
<keyword evidence="3" id="KW-1185">Reference proteome</keyword>
<dbReference type="Gene3D" id="3.30.2390.20">
    <property type="entry name" value="Type VII secretion system EccB, repeat 1 domain"/>
    <property type="match status" value="1"/>
</dbReference>
<evidence type="ECO:0000313" key="3">
    <source>
        <dbReference type="Proteomes" id="UP001482520"/>
    </source>
</evidence>
<evidence type="ECO:0000313" key="2">
    <source>
        <dbReference type="EMBL" id="MEQ7848950.1"/>
    </source>
</evidence>
<dbReference type="Pfam" id="PF05108">
    <property type="entry name" value="T7SS_ESX1_EccB"/>
    <property type="match status" value="1"/>
</dbReference>
<keyword evidence="1" id="KW-0812">Transmembrane</keyword>
<dbReference type="RefSeq" id="WP_251534925.1">
    <property type="nucleotide sequence ID" value="NZ_JBEGDP010000025.1"/>
</dbReference>
<reference evidence="2 3" key="1">
    <citation type="submission" date="2024-02" db="EMBL/GenBank/DDBJ databases">
        <title>Full genome sequence of Nocardioides kribbensis.</title>
        <authorList>
            <person name="Poletto B.L."/>
            <person name="Silva G."/>
            <person name="Galante D."/>
            <person name="Campos K.R."/>
            <person name="Santos M.B.N."/>
            <person name="Sacchi C.T."/>
        </authorList>
    </citation>
    <scope>NUCLEOTIDE SEQUENCE [LARGE SCALE GENOMIC DNA]</scope>
    <source>
        <strain evidence="2 3">O4R</strain>
    </source>
</reference>
<evidence type="ECO:0000256" key="1">
    <source>
        <dbReference type="SAM" id="Phobius"/>
    </source>
</evidence>
<gene>
    <name evidence="2" type="ORF">V6R90_16855</name>
</gene>
<accession>A0ABV1P2G6</accession>
<comment type="caution">
    <text evidence="2">The sequence shown here is derived from an EMBL/GenBank/DDBJ whole genome shotgun (WGS) entry which is preliminary data.</text>
</comment>
<dbReference type="InterPro" id="IPR044857">
    <property type="entry name" value="T7SS_EccB_R1"/>
</dbReference>
<organism evidence="2 3">
    <name type="scientific">Nocardioides kribbensis</name>
    <dbReference type="NCBI Taxonomy" id="305517"/>
    <lineage>
        <taxon>Bacteria</taxon>
        <taxon>Bacillati</taxon>
        <taxon>Actinomycetota</taxon>
        <taxon>Actinomycetes</taxon>
        <taxon>Propionibacteriales</taxon>
        <taxon>Nocardioidaceae</taxon>
        <taxon>Nocardioides</taxon>
    </lineage>
</organism>
<sequence>MATKKDLVEAHAFSRRRLVTAFVSGAPGGREVEPARPGRTLIGGAALAVLLVAGAAITGIFTDRTPEGWDEPGLLISEDEGASYVVLLDGEGNPEARPVDNVVSARLALQGQLDEPTTIAQDTIDTLPLGPEIGILQGPETLPGSDEMVESGWTACTGPAKALQVDVSARPDANPIGDGQAFVVKSEGEVWVVATAPATVDTPAQAYRYLLSMDNGRDFFLNEFGLSTQAQATAVSGDWLQLFPEGAPLDLDSFDVGEVGGEVPGLSRAEGVAGDYVATDDGGGYVLTSDGPGLLDPFALAVYANAARGTDRTPLDIAPPDVDQNRDVYAGARWPTAAPEQAVPSGQCALLETDPEGAPRAQAYAEPGEDASAADLPRAERDVRVEPGAGAIFVVGDWSGAPGTSTFVVDSTGTAFNLEGPDTLTYLGYGDMTLPVVPDAWLDVFDTGVVLSPELALCPPQSVEEATECA</sequence>
<protein>
    <submittedName>
        <fullName evidence="2">Type VII secretion protein EccB</fullName>
    </submittedName>
</protein>
<keyword evidence="1" id="KW-1133">Transmembrane helix</keyword>
<keyword evidence="1" id="KW-0472">Membrane</keyword>
<dbReference type="PANTHER" id="PTHR40765">
    <property type="entry name" value="ESX-2 SECRETION SYSTEM ATPASE ECCB2"/>
    <property type="match status" value="1"/>
</dbReference>
<dbReference type="EMBL" id="JBEGDP010000025">
    <property type="protein sequence ID" value="MEQ7848950.1"/>
    <property type="molecule type" value="Genomic_DNA"/>
</dbReference>
<dbReference type="PANTHER" id="PTHR40765:SF2">
    <property type="entry name" value="ESX-2 SECRETION SYSTEM ATPASE ECCB2"/>
    <property type="match status" value="1"/>
</dbReference>
<name>A0ABV1P2G6_9ACTN</name>
<proteinExistence type="predicted"/>
<feature type="transmembrane region" description="Helical" evidence="1">
    <location>
        <begin position="40"/>
        <end position="61"/>
    </location>
</feature>